<keyword evidence="2" id="KW-1185">Reference proteome</keyword>
<evidence type="ECO:0000313" key="2">
    <source>
        <dbReference type="Proteomes" id="UP000241769"/>
    </source>
</evidence>
<protein>
    <submittedName>
        <fullName evidence="1">Uncharacterized protein</fullName>
    </submittedName>
</protein>
<dbReference type="EMBL" id="MDYQ01000017">
    <property type="protein sequence ID" value="PRP87830.1"/>
    <property type="molecule type" value="Genomic_DNA"/>
</dbReference>
<dbReference type="Proteomes" id="UP000241769">
    <property type="component" value="Unassembled WGS sequence"/>
</dbReference>
<gene>
    <name evidence="1" type="ORF">PROFUN_04304</name>
</gene>
<evidence type="ECO:0000313" key="1">
    <source>
        <dbReference type="EMBL" id="PRP87830.1"/>
    </source>
</evidence>
<reference evidence="1 2" key="1">
    <citation type="journal article" date="2018" name="Genome Biol. Evol.">
        <title>Multiple Roots of Fruiting Body Formation in Amoebozoa.</title>
        <authorList>
            <person name="Hillmann F."/>
            <person name="Forbes G."/>
            <person name="Novohradska S."/>
            <person name="Ferling I."/>
            <person name="Riege K."/>
            <person name="Groth M."/>
            <person name="Westermann M."/>
            <person name="Marz M."/>
            <person name="Spaller T."/>
            <person name="Winckler T."/>
            <person name="Schaap P."/>
            <person name="Glockner G."/>
        </authorList>
    </citation>
    <scope>NUCLEOTIDE SEQUENCE [LARGE SCALE GENOMIC DNA]</scope>
    <source>
        <strain evidence="1 2">Jena</strain>
    </source>
</reference>
<proteinExistence type="predicted"/>
<dbReference type="InParanoid" id="A0A2P6NV70"/>
<sequence>MKELRVWCDPLVDSTEWKDTSLDIKRVEDEEFSLVHVTKFPDRRCRSKDAPRGPNIGFTDAVKTLSEIKYKRTAMPSYAFIIEDASAASTSFWGEFEVTSRCLHQKKEEIPRETSPANNHCTNVSHPGLFFRSSFVTKWHFSQDFFGCMEIQSVQNQFRLTHCE</sequence>
<name>A0A2P6NV70_9EUKA</name>
<organism evidence="1 2">
    <name type="scientific">Planoprotostelium fungivorum</name>
    <dbReference type="NCBI Taxonomy" id="1890364"/>
    <lineage>
        <taxon>Eukaryota</taxon>
        <taxon>Amoebozoa</taxon>
        <taxon>Evosea</taxon>
        <taxon>Variosea</taxon>
        <taxon>Cavosteliida</taxon>
        <taxon>Cavosteliaceae</taxon>
        <taxon>Planoprotostelium</taxon>
    </lineage>
</organism>
<comment type="caution">
    <text evidence="1">The sequence shown here is derived from an EMBL/GenBank/DDBJ whole genome shotgun (WGS) entry which is preliminary data.</text>
</comment>
<dbReference type="AlphaFoldDB" id="A0A2P6NV70"/>
<accession>A0A2P6NV70</accession>